<dbReference type="InterPro" id="IPR001461">
    <property type="entry name" value="Aspartic_peptidase_A1"/>
</dbReference>
<keyword evidence="2 7" id="KW-0645">Protease</keyword>
<dbReference type="InterPro" id="IPR001969">
    <property type="entry name" value="Aspartic_peptidase_AS"/>
</dbReference>
<evidence type="ECO:0000313" key="10">
    <source>
        <dbReference type="Proteomes" id="UP000008983"/>
    </source>
</evidence>
<sequence>MKNQHFGKMNSHFKSFIQTAKTGTSTTASISLTNIKNSQYTGQISIGDPQNVFSVIYDTGSANVWINSKICKDQGCKKRKQYDHDRSENYERENLHLDVEFGTGELKGEFSQDTFYFGGIQIDKQDFIEIGEEIGMVFQDQQFDGIIGLAFPSMAAYNKNSIFDNIIQQKKLNKNILSFYMSKNQGRNDSQLTIGGIDKSKVFGQVNYHKVLKDYYWIFKADNILLGGKDVGLCDKVCYLIADTGTSLITAPEQKAFTLLELINVNEDCSNKYQINNLDLTFIVDGHKYSLTPQEYIIEEKLTQGYTFAGTQKTICQLGVMPLDIPNDEDGFQYEQAWICKYMEIVK</sequence>
<dbReference type="MEROPS" id="A01.058"/>
<dbReference type="eggNOG" id="KOG1339">
    <property type="taxonomic scope" value="Eukaryota"/>
</dbReference>
<feature type="domain" description="Peptidase A1" evidence="8">
    <location>
        <begin position="40"/>
        <end position="347"/>
    </location>
</feature>
<feature type="active site" evidence="5">
    <location>
        <position position="243"/>
    </location>
</feature>
<evidence type="ECO:0000256" key="4">
    <source>
        <dbReference type="ARBA" id="ARBA00022801"/>
    </source>
</evidence>
<evidence type="ECO:0000256" key="7">
    <source>
        <dbReference type="RuleBase" id="RU000454"/>
    </source>
</evidence>
<dbReference type="PANTHER" id="PTHR47966:SF51">
    <property type="entry name" value="BETA-SITE APP-CLEAVING ENZYME, ISOFORM A-RELATED"/>
    <property type="match status" value="1"/>
</dbReference>
<protein>
    <recommendedName>
        <fullName evidence="8">Peptidase A1 domain-containing protein</fullName>
    </recommendedName>
</protein>
<keyword evidence="10" id="KW-1185">Reference proteome</keyword>
<evidence type="ECO:0000256" key="5">
    <source>
        <dbReference type="PIRSR" id="PIRSR601461-1"/>
    </source>
</evidence>
<dbReference type="PANTHER" id="PTHR47966">
    <property type="entry name" value="BETA-SITE APP-CLEAVING ENZYME, ISOFORM A-RELATED"/>
    <property type="match status" value="1"/>
</dbReference>
<evidence type="ECO:0000313" key="9">
    <source>
        <dbReference type="EMBL" id="EGR29114.1"/>
    </source>
</evidence>
<dbReference type="OrthoDB" id="771136at2759"/>
<feature type="disulfide bond" evidence="6">
    <location>
        <begin position="71"/>
        <end position="76"/>
    </location>
</feature>
<dbReference type="InterPro" id="IPR033121">
    <property type="entry name" value="PEPTIDASE_A1"/>
</dbReference>
<evidence type="ECO:0000256" key="6">
    <source>
        <dbReference type="PIRSR" id="PIRSR601461-2"/>
    </source>
</evidence>
<dbReference type="FunFam" id="2.40.70.10:FF:000115">
    <property type="entry name" value="Lysosomal aspartic protease"/>
    <property type="match status" value="1"/>
</dbReference>
<evidence type="ECO:0000259" key="8">
    <source>
        <dbReference type="PROSITE" id="PS51767"/>
    </source>
</evidence>
<dbReference type="Proteomes" id="UP000008983">
    <property type="component" value="Unassembled WGS sequence"/>
</dbReference>
<dbReference type="EMBL" id="GL984183">
    <property type="protein sequence ID" value="EGR29114.1"/>
    <property type="molecule type" value="Genomic_DNA"/>
</dbReference>
<dbReference type="PROSITE" id="PS00141">
    <property type="entry name" value="ASP_PROTEASE"/>
    <property type="match status" value="1"/>
</dbReference>
<dbReference type="GO" id="GO:0016485">
    <property type="term" value="P:protein processing"/>
    <property type="evidence" value="ECO:0007669"/>
    <property type="project" value="UniProtKB-ARBA"/>
</dbReference>
<dbReference type="Gene3D" id="2.40.70.10">
    <property type="entry name" value="Acid Proteases"/>
    <property type="match status" value="2"/>
</dbReference>
<dbReference type="InParanoid" id="G0R0A6"/>
<organism evidence="9 10">
    <name type="scientific">Ichthyophthirius multifiliis</name>
    <name type="common">White spot disease agent</name>
    <name type="synonym">Ich</name>
    <dbReference type="NCBI Taxonomy" id="5932"/>
    <lineage>
        <taxon>Eukaryota</taxon>
        <taxon>Sar</taxon>
        <taxon>Alveolata</taxon>
        <taxon>Ciliophora</taxon>
        <taxon>Intramacronucleata</taxon>
        <taxon>Oligohymenophorea</taxon>
        <taxon>Hymenostomatida</taxon>
        <taxon>Ophryoglenina</taxon>
        <taxon>Ichthyophthirius</taxon>
    </lineage>
</organism>
<gene>
    <name evidence="9" type="ORF">IMG5_162980</name>
</gene>
<dbReference type="SUPFAM" id="SSF50630">
    <property type="entry name" value="Acid proteases"/>
    <property type="match status" value="1"/>
</dbReference>
<evidence type="ECO:0000256" key="1">
    <source>
        <dbReference type="ARBA" id="ARBA00007447"/>
    </source>
</evidence>
<keyword evidence="4 7" id="KW-0378">Hydrolase</keyword>
<evidence type="ECO:0000256" key="2">
    <source>
        <dbReference type="ARBA" id="ARBA00022670"/>
    </source>
</evidence>
<dbReference type="STRING" id="857967.G0R0A6"/>
<feature type="active site" evidence="5">
    <location>
        <position position="58"/>
    </location>
</feature>
<dbReference type="GO" id="GO:0004190">
    <property type="term" value="F:aspartic-type endopeptidase activity"/>
    <property type="evidence" value="ECO:0007669"/>
    <property type="project" value="UniProtKB-KW"/>
</dbReference>
<dbReference type="RefSeq" id="XP_004030350.1">
    <property type="nucleotide sequence ID" value="XM_004030302.1"/>
</dbReference>
<name>G0R0A6_ICHMU</name>
<dbReference type="Pfam" id="PF00026">
    <property type="entry name" value="Asp"/>
    <property type="match status" value="1"/>
</dbReference>
<keyword evidence="6" id="KW-1015">Disulfide bond</keyword>
<proteinExistence type="inferred from homology"/>
<keyword evidence="3 7" id="KW-0064">Aspartyl protease</keyword>
<evidence type="ECO:0000256" key="3">
    <source>
        <dbReference type="ARBA" id="ARBA00022750"/>
    </source>
</evidence>
<accession>G0R0A6</accession>
<reference evidence="9 10" key="1">
    <citation type="submission" date="2011-07" db="EMBL/GenBank/DDBJ databases">
        <authorList>
            <person name="Coyne R."/>
            <person name="Brami D."/>
            <person name="Johnson J."/>
            <person name="Hostetler J."/>
            <person name="Hannick L."/>
            <person name="Clark T."/>
            <person name="Cassidy-Hanley D."/>
            <person name="Inman J."/>
        </authorList>
    </citation>
    <scope>NUCLEOTIDE SEQUENCE [LARGE SCALE GENOMIC DNA]</scope>
    <source>
        <strain evidence="9 10">G5</strain>
    </source>
</reference>
<dbReference type="PROSITE" id="PS51767">
    <property type="entry name" value="PEPTIDASE_A1"/>
    <property type="match status" value="1"/>
</dbReference>
<comment type="similarity">
    <text evidence="1 7">Belongs to the peptidase A1 family.</text>
</comment>
<dbReference type="InterPro" id="IPR021109">
    <property type="entry name" value="Peptidase_aspartic_dom_sf"/>
</dbReference>
<dbReference type="GeneID" id="14905199"/>
<dbReference type="OMA" id="EFWRNHH"/>
<dbReference type="AlphaFoldDB" id="G0R0A6"/>
<dbReference type="PRINTS" id="PR00792">
    <property type="entry name" value="PEPSIN"/>
</dbReference>